<dbReference type="PANTHER" id="PTHR47040">
    <property type="entry name" value="OSJNBA0068L06.9 PROTEIN"/>
    <property type="match status" value="1"/>
</dbReference>
<dbReference type="AlphaFoldDB" id="A0AAV1IJS8"/>
<accession>A0AAV1IJS8</accession>
<sequence>MSKAWSLRYALARAQLGLEETITHLTTSTASLPDAISKGLEVYRKELTKVILFTGAAMAPTLNAKAASPQSSSSDGSSSGTSTVDRLLMRCIPRPSLRAVFTGDVVAFNSPLAGSGTEHVMVRRVAAMEGEELITDDPADGSYTIPEGNCWVLADNEELRPPAVVDSRTFGPLPVENIMGRVIYYARKNDHGPVENSRPAMSADAAVLEAELDLDKLQAS</sequence>
<reference evidence="1 2" key="1">
    <citation type="submission" date="2023-10" db="EMBL/GenBank/DDBJ databases">
        <authorList>
            <person name="Maclean D."/>
            <person name="Macfadyen A."/>
        </authorList>
    </citation>
    <scope>NUCLEOTIDE SEQUENCE [LARGE SCALE GENOMIC DNA]</scope>
</reference>
<organism evidence="1 2">
    <name type="scientific">Coccomyxa viridis</name>
    <dbReference type="NCBI Taxonomy" id="1274662"/>
    <lineage>
        <taxon>Eukaryota</taxon>
        <taxon>Viridiplantae</taxon>
        <taxon>Chlorophyta</taxon>
        <taxon>core chlorophytes</taxon>
        <taxon>Trebouxiophyceae</taxon>
        <taxon>Trebouxiophyceae incertae sedis</taxon>
        <taxon>Coccomyxaceae</taxon>
        <taxon>Coccomyxa</taxon>
    </lineage>
</organism>
<protein>
    <recommendedName>
        <fullName evidence="3">Mitochondrial inner membrane protease subunit 2</fullName>
    </recommendedName>
</protein>
<dbReference type="Gene3D" id="2.10.109.10">
    <property type="entry name" value="Umud Fragment, subunit A"/>
    <property type="match status" value="1"/>
</dbReference>
<proteinExistence type="predicted"/>
<comment type="caution">
    <text evidence="1">The sequence shown here is derived from an EMBL/GenBank/DDBJ whole genome shotgun (WGS) entry which is preliminary data.</text>
</comment>
<dbReference type="InterPro" id="IPR019533">
    <property type="entry name" value="Peptidase_S26"/>
</dbReference>
<dbReference type="InterPro" id="IPR053307">
    <property type="entry name" value="Mitochondrial_IM_protease"/>
</dbReference>
<evidence type="ECO:0000313" key="1">
    <source>
        <dbReference type="EMBL" id="CAK0787523.1"/>
    </source>
</evidence>
<evidence type="ECO:0008006" key="3">
    <source>
        <dbReference type="Google" id="ProtNLM"/>
    </source>
</evidence>
<dbReference type="CDD" id="cd06530">
    <property type="entry name" value="S26_SPase_I"/>
    <property type="match status" value="1"/>
</dbReference>
<dbReference type="GO" id="GO:0006465">
    <property type="term" value="P:signal peptide processing"/>
    <property type="evidence" value="ECO:0007669"/>
    <property type="project" value="InterPro"/>
</dbReference>
<keyword evidence="2" id="KW-1185">Reference proteome</keyword>
<gene>
    <name evidence="1" type="ORF">CVIRNUC_010743</name>
</gene>
<dbReference type="InterPro" id="IPR036286">
    <property type="entry name" value="LexA/Signal_pep-like_sf"/>
</dbReference>
<dbReference type="EMBL" id="CAUYUE010000017">
    <property type="protein sequence ID" value="CAK0787523.1"/>
    <property type="molecule type" value="Genomic_DNA"/>
</dbReference>
<evidence type="ECO:0000313" key="2">
    <source>
        <dbReference type="Proteomes" id="UP001314263"/>
    </source>
</evidence>
<dbReference type="GO" id="GO:0004252">
    <property type="term" value="F:serine-type endopeptidase activity"/>
    <property type="evidence" value="ECO:0007669"/>
    <property type="project" value="InterPro"/>
</dbReference>
<dbReference type="PANTHER" id="PTHR47040:SF1">
    <property type="entry name" value="MITOCHONDRIAL ATP-INDEPENDENT INNER MEMBRANE PROTEASE SUBUNIT 2"/>
    <property type="match status" value="1"/>
</dbReference>
<dbReference type="SUPFAM" id="SSF51306">
    <property type="entry name" value="LexA/Signal peptidase"/>
    <property type="match status" value="1"/>
</dbReference>
<dbReference type="Proteomes" id="UP001314263">
    <property type="component" value="Unassembled WGS sequence"/>
</dbReference>
<name>A0AAV1IJS8_9CHLO</name>